<dbReference type="PANTHER" id="PTHR43037:SF1">
    <property type="entry name" value="BLL1128 PROTEIN"/>
    <property type="match status" value="1"/>
</dbReference>
<evidence type="ECO:0000313" key="3">
    <source>
        <dbReference type="Proteomes" id="UP000252132"/>
    </source>
</evidence>
<accession>A0A368DWY4</accession>
<gene>
    <name evidence="2" type="ORF">DBW69_05270</name>
</gene>
<evidence type="ECO:0000313" key="2">
    <source>
        <dbReference type="EMBL" id="RCL76382.1"/>
    </source>
</evidence>
<dbReference type="EMBL" id="QOQF01000021">
    <property type="protein sequence ID" value="RCL76382.1"/>
    <property type="molecule type" value="Genomic_DNA"/>
</dbReference>
<name>A0A368DWY4_9PROT</name>
<dbReference type="PANTHER" id="PTHR43037">
    <property type="entry name" value="UNNAMED PRODUCT-RELATED"/>
    <property type="match status" value="1"/>
</dbReference>
<dbReference type="SUPFAM" id="SSF53474">
    <property type="entry name" value="alpha/beta-Hydrolases"/>
    <property type="match status" value="1"/>
</dbReference>
<dbReference type="InterPro" id="IPR017395">
    <property type="entry name" value="Chlorophyllase-like"/>
</dbReference>
<dbReference type="Pfam" id="PF07224">
    <property type="entry name" value="Chlorophyllase"/>
    <property type="match status" value="1"/>
</dbReference>
<dbReference type="InterPro" id="IPR050955">
    <property type="entry name" value="Plant_Biomass_Hydrol_Est"/>
</dbReference>
<comment type="caution">
    <text evidence="2">The sequence shown here is derived from an EMBL/GenBank/DDBJ whole genome shotgun (WGS) entry which is preliminary data.</text>
</comment>
<keyword evidence="1" id="KW-0732">Signal</keyword>
<dbReference type="Gene3D" id="3.40.50.1820">
    <property type="entry name" value="alpha/beta hydrolase"/>
    <property type="match status" value="1"/>
</dbReference>
<sequence>MRYIVIIIIVFATLLAFAYYLLADKIAFYALRSAPENGVLEEHSLAVDGKERAYHVFNPDSLKGNAPVVIYFHGSMGSGKNMRDLSGYDFDYLAVAHGFLVVYPDGYENHWNDCRGSASYAANVENIDDVSFVKTMIERLQTDYGIDTSRVIVTGFSNGGHMVYRMAMEAPESIFIAVPIAANMPVDANLDCTKSGKPVHMSIFNGTKDPINPYLGGLVEVLGNASRGEVLSSDETLNYWAGLAEASQEEQITTHFAELDGNPDTKVTRFLRAGQKHIALYQLEGSGHVVPSPFMYFGEILGQGAQDINAAEEIYRFYEMLENN</sequence>
<dbReference type="Proteomes" id="UP000252132">
    <property type="component" value="Unassembled WGS sequence"/>
</dbReference>
<dbReference type="InterPro" id="IPR029058">
    <property type="entry name" value="AB_hydrolase_fold"/>
</dbReference>
<protein>
    <recommendedName>
        <fullName evidence="4">Polyhydroxybutyrate depolymerase</fullName>
    </recommendedName>
</protein>
<evidence type="ECO:0000256" key="1">
    <source>
        <dbReference type="ARBA" id="ARBA00022729"/>
    </source>
</evidence>
<reference evidence="2 3" key="1">
    <citation type="journal article" date="2018" name="Microbiome">
        <title>Fine metagenomic profile of the Mediterranean stratified and mixed water columns revealed by assembly and recruitment.</title>
        <authorList>
            <person name="Haro-Moreno J.M."/>
            <person name="Lopez-Perez M."/>
            <person name="De La Torre J.R."/>
            <person name="Picazo A."/>
            <person name="Camacho A."/>
            <person name="Rodriguez-Valera F."/>
        </authorList>
    </citation>
    <scope>NUCLEOTIDE SEQUENCE [LARGE SCALE GENOMIC DNA]</scope>
    <source>
        <strain evidence="2">MED-G55</strain>
    </source>
</reference>
<dbReference type="AlphaFoldDB" id="A0A368DWY4"/>
<proteinExistence type="predicted"/>
<evidence type="ECO:0008006" key="4">
    <source>
        <dbReference type="Google" id="ProtNLM"/>
    </source>
</evidence>
<organism evidence="2 3">
    <name type="scientific">PS1 clade bacterium</name>
    <dbReference type="NCBI Taxonomy" id="2175152"/>
    <lineage>
        <taxon>Bacteria</taxon>
        <taxon>Pseudomonadati</taxon>
        <taxon>Pseudomonadota</taxon>
        <taxon>Alphaproteobacteria</taxon>
        <taxon>PS1 clade</taxon>
    </lineage>
</organism>